<reference evidence="5 6" key="1">
    <citation type="submission" date="2023-01" db="EMBL/GenBank/DDBJ databases">
        <title>Complete genome sequence of Muricauda aquimarina strain IFOP_LL357.</title>
        <authorList>
            <person name="Gajardo G."/>
            <person name="Ueki S."/>
            <person name="Maruyama F."/>
        </authorList>
    </citation>
    <scope>NUCLEOTIDE SEQUENCE [LARGE SCALE GENOMIC DNA]</scope>
    <source>
        <strain evidence="5 6">IFOP_LL357</strain>
    </source>
</reference>
<dbReference type="InterPro" id="IPR002123">
    <property type="entry name" value="Plipid/glycerol_acylTrfase"/>
</dbReference>
<comment type="pathway">
    <text evidence="1">Lipid metabolism.</text>
</comment>
<organism evidence="5 6">
    <name type="scientific">Flagellimonas marinaquae</name>
    <dbReference type="NCBI Taxonomy" id="254955"/>
    <lineage>
        <taxon>Bacteria</taxon>
        <taxon>Pseudomonadati</taxon>
        <taxon>Bacteroidota</taxon>
        <taxon>Flavobacteriia</taxon>
        <taxon>Flavobacteriales</taxon>
        <taxon>Flavobacteriaceae</taxon>
        <taxon>Flagellimonas</taxon>
    </lineage>
</organism>
<dbReference type="SUPFAM" id="SSF69593">
    <property type="entry name" value="Glycerol-3-phosphate (1)-acyltransferase"/>
    <property type="match status" value="1"/>
</dbReference>
<protein>
    <submittedName>
        <fullName evidence="5">Acyltransferase</fullName>
    </submittedName>
</protein>
<keyword evidence="3 5" id="KW-0012">Acyltransferase</keyword>
<proteinExistence type="predicted"/>
<evidence type="ECO:0000256" key="2">
    <source>
        <dbReference type="ARBA" id="ARBA00022679"/>
    </source>
</evidence>
<dbReference type="Pfam" id="PF01553">
    <property type="entry name" value="Acyltransferase"/>
    <property type="match status" value="1"/>
</dbReference>
<dbReference type="GO" id="GO:0006654">
    <property type="term" value="P:phosphatidic acid biosynthetic process"/>
    <property type="evidence" value="ECO:0007669"/>
    <property type="project" value="TreeGrafter"/>
</dbReference>
<feature type="domain" description="Phospholipid/glycerol acyltransferase" evidence="4">
    <location>
        <begin position="31"/>
        <end position="143"/>
    </location>
</feature>
<dbReference type="GO" id="GO:0003841">
    <property type="term" value="F:1-acylglycerol-3-phosphate O-acyltransferase activity"/>
    <property type="evidence" value="ECO:0007669"/>
    <property type="project" value="TreeGrafter"/>
</dbReference>
<sequence length="182" mass="21174">MKPMQRLAKFIYFKILGWKLNGSFPQVDKCVVIVVPHTHWLDFFLGLLIRKVINQEINYIGKKSLFKPPFGWFFRWTGGAPVDRSKNSNTVDSIVQVFNERKVFRFALAPEGTRKKVAQLKTGFYHIAKKAKVPIVMVAFDFGKKEIKIGRPFFTTTDQEKDFDKIHAFYQGVTGKVREYSF</sequence>
<dbReference type="PANTHER" id="PTHR10434">
    <property type="entry name" value="1-ACYL-SN-GLYCEROL-3-PHOSPHATE ACYLTRANSFERASE"/>
    <property type="match status" value="1"/>
</dbReference>
<dbReference type="EMBL" id="AP027268">
    <property type="protein sequence ID" value="BDW93589.1"/>
    <property type="molecule type" value="Genomic_DNA"/>
</dbReference>
<evidence type="ECO:0000256" key="3">
    <source>
        <dbReference type="ARBA" id="ARBA00023315"/>
    </source>
</evidence>
<name>A0AA48KMX8_9FLAO</name>
<evidence type="ECO:0000259" key="4">
    <source>
        <dbReference type="SMART" id="SM00563"/>
    </source>
</evidence>
<gene>
    <name evidence="5" type="ORF">MACH07_24210</name>
</gene>
<keyword evidence="6" id="KW-1185">Reference proteome</keyword>
<evidence type="ECO:0000256" key="1">
    <source>
        <dbReference type="ARBA" id="ARBA00005189"/>
    </source>
</evidence>
<dbReference type="AlphaFoldDB" id="A0AA48KMX8"/>
<evidence type="ECO:0000313" key="6">
    <source>
        <dbReference type="Proteomes" id="UP001330184"/>
    </source>
</evidence>
<dbReference type="Proteomes" id="UP001330184">
    <property type="component" value="Chromosome"/>
</dbReference>
<dbReference type="PANTHER" id="PTHR10434:SF9">
    <property type="entry name" value="PHOSPHOLIPID_GLYCEROL ACYLTRANSFERASE DOMAIN-CONTAINING PROTEIN"/>
    <property type="match status" value="1"/>
</dbReference>
<evidence type="ECO:0000313" key="5">
    <source>
        <dbReference type="EMBL" id="BDW93589.1"/>
    </source>
</evidence>
<dbReference type="SMART" id="SM00563">
    <property type="entry name" value="PlsC"/>
    <property type="match status" value="1"/>
</dbReference>
<accession>A0AA48KMX8</accession>
<keyword evidence="2" id="KW-0808">Transferase</keyword>